<dbReference type="InterPro" id="IPR003033">
    <property type="entry name" value="SCP2_sterol-bd_dom"/>
</dbReference>
<protein>
    <submittedName>
        <fullName evidence="2">Sterol carrier family protein</fullName>
    </submittedName>
</protein>
<evidence type="ECO:0000313" key="2">
    <source>
        <dbReference type="EMBL" id="AML51668.1"/>
    </source>
</evidence>
<dbReference type="RefSeq" id="WP_039001050.1">
    <property type="nucleotide sequence ID" value="NZ_CP014327.1"/>
</dbReference>
<keyword evidence="3" id="KW-1185">Reference proteome</keyword>
<name>A0A126V010_9RHOB</name>
<reference evidence="2 3" key="1">
    <citation type="submission" date="2016-02" db="EMBL/GenBank/DDBJ databases">
        <title>Complete genome sequence of Halocynthiibacter arcticus PAMC 20958t from arctic marine sediment.</title>
        <authorList>
            <person name="Lee Y.M."/>
            <person name="Baek K."/>
            <person name="Lee H.K."/>
            <person name="Shin S.C."/>
        </authorList>
    </citation>
    <scope>NUCLEOTIDE SEQUENCE [LARGE SCALE GENOMIC DNA]</scope>
    <source>
        <strain evidence="2">PAMC 20958</strain>
    </source>
</reference>
<proteinExistence type="predicted"/>
<feature type="domain" description="SCP2" evidence="1">
    <location>
        <begin position="13"/>
        <end position="90"/>
    </location>
</feature>
<dbReference type="Gene3D" id="3.30.1050.10">
    <property type="entry name" value="SCP2 sterol-binding domain"/>
    <property type="match status" value="1"/>
</dbReference>
<evidence type="ECO:0000313" key="3">
    <source>
        <dbReference type="Proteomes" id="UP000070371"/>
    </source>
</evidence>
<dbReference type="Proteomes" id="UP000070371">
    <property type="component" value="Chromosome"/>
</dbReference>
<sequence length="94" mass="9647">MSEIITAAVGVLSEKIKSFDGTAKFMVEGEGGIVIDADGVRAGDDDTDVTLSADVETFQAILDGSLNPTTAFMTGKLSMDGDMATAIKLGAELS</sequence>
<dbReference type="STRING" id="1579316.RC74_10705"/>
<dbReference type="EMBL" id="CP014327">
    <property type="protein sequence ID" value="AML51668.1"/>
    <property type="molecule type" value="Genomic_DNA"/>
</dbReference>
<dbReference type="Pfam" id="PF02036">
    <property type="entry name" value="SCP2"/>
    <property type="match status" value="1"/>
</dbReference>
<dbReference type="AlphaFoldDB" id="A0A126V010"/>
<evidence type="ECO:0000259" key="1">
    <source>
        <dbReference type="Pfam" id="PF02036"/>
    </source>
</evidence>
<dbReference type="OrthoDB" id="9809312at2"/>
<dbReference type="SUPFAM" id="SSF55718">
    <property type="entry name" value="SCP-like"/>
    <property type="match status" value="1"/>
</dbReference>
<gene>
    <name evidence="2" type="ORF">RC74_10705</name>
</gene>
<accession>A0A126V010</accession>
<organism evidence="2 3">
    <name type="scientific">Falsihalocynthiibacter arcticus</name>
    <dbReference type="NCBI Taxonomy" id="1579316"/>
    <lineage>
        <taxon>Bacteria</taxon>
        <taxon>Pseudomonadati</taxon>
        <taxon>Pseudomonadota</taxon>
        <taxon>Alphaproteobacteria</taxon>
        <taxon>Rhodobacterales</taxon>
        <taxon>Roseobacteraceae</taxon>
        <taxon>Falsihalocynthiibacter</taxon>
    </lineage>
</organism>
<dbReference type="KEGG" id="hat:RC74_10705"/>
<dbReference type="InterPro" id="IPR036527">
    <property type="entry name" value="SCP2_sterol-bd_dom_sf"/>
</dbReference>